<keyword evidence="1" id="KW-1133">Transmembrane helix</keyword>
<proteinExistence type="predicted"/>
<evidence type="ECO:0000256" key="1">
    <source>
        <dbReference type="SAM" id="Phobius"/>
    </source>
</evidence>
<keyword evidence="3" id="KW-1185">Reference proteome</keyword>
<keyword evidence="1" id="KW-0812">Transmembrane</keyword>
<accession>A0ABD2Y2X7</accession>
<gene>
    <name evidence="2" type="ORF">ACH5RR_039832</name>
</gene>
<dbReference type="AlphaFoldDB" id="A0ABD2Y2X7"/>
<name>A0ABD2Y2X7_9GENT</name>
<reference evidence="2 3" key="1">
    <citation type="submission" date="2024-11" db="EMBL/GenBank/DDBJ databases">
        <title>A near-complete genome assembly of Cinchona calisaya.</title>
        <authorList>
            <person name="Lian D.C."/>
            <person name="Zhao X.W."/>
            <person name="Wei L."/>
        </authorList>
    </citation>
    <scope>NUCLEOTIDE SEQUENCE [LARGE SCALE GENOMIC DNA]</scope>
    <source>
        <tissue evidence="2">Nenye</tissue>
    </source>
</reference>
<evidence type="ECO:0000313" key="2">
    <source>
        <dbReference type="EMBL" id="KAL3500739.1"/>
    </source>
</evidence>
<sequence length="136" mass="15507">MGMRVDLKKVSLLERSGDWGNHNSKGKDFLRKDCLIRQESLGRNWFHWTRSSGPVGLIIPTLLVGLGYLMKGLFLGSNQRAMSTCQMENANAYFLKFLRYKRKGPREGSKGGRVEKVRRMEGVAVKREVNSFVLLT</sequence>
<comment type="caution">
    <text evidence="2">The sequence shown here is derived from an EMBL/GenBank/DDBJ whole genome shotgun (WGS) entry which is preliminary data.</text>
</comment>
<dbReference type="Proteomes" id="UP001630127">
    <property type="component" value="Unassembled WGS sequence"/>
</dbReference>
<keyword evidence="1" id="KW-0472">Membrane</keyword>
<feature type="transmembrane region" description="Helical" evidence="1">
    <location>
        <begin position="55"/>
        <end position="74"/>
    </location>
</feature>
<protein>
    <submittedName>
        <fullName evidence="2">Uncharacterized protein</fullName>
    </submittedName>
</protein>
<organism evidence="2 3">
    <name type="scientific">Cinchona calisaya</name>
    <dbReference type="NCBI Taxonomy" id="153742"/>
    <lineage>
        <taxon>Eukaryota</taxon>
        <taxon>Viridiplantae</taxon>
        <taxon>Streptophyta</taxon>
        <taxon>Embryophyta</taxon>
        <taxon>Tracheophyta</taxon>
        <taxon>Spermatophyta</taxon>
        <taxon>Magnoliopsida</taxon>
        <taxon>eudicotyledons</taxon>
        <taxon>Gunneridae</taxon>
        <taxon>Pentapetalae</taxon>
        <taxon>asterids</taxon>
        <taxon>lamiids</taxon>
        <taxon>Gentianales</taxon>
        <taxon>Rubiaceae</taxon>
        <taxon>Cinchonoideae</taxon>
        <taxon>Cinchoneae</taxon>
        <taxon>Cinchona</taxon>
    </lineage>
</organism>
<dbReference type="EMBL" id="JBJUIK010000016">
    <property type="protein sequence ID" value="KAL3500739.1"/>
    <property type="molecule type" value="Genomic_DNA"/>
</dbReference>
<evidence type="ECO:0000313" key="3">
    <source>
        <dbReference type="Proteomes" id="UP001630127"/>
    </source>
</evidence>